<comment type="caution">
    <text evidence="2">The sequence shown here is derived from an EMBL/GenBank/DDBJ whole genome shotgun (WGS) entry which is preliminary data.</text>
</comment>
<proteinExistence type="predicted"/>
<dbReference type="SUPFAM" id="SSF143422">
    <property type="entry name" value="Transposase IS200-like"/>
    <property type="match status" value="1"/>
</dbReference>
<evidence type="ECO:0000313" key="3">
    <source>
        <dbReference type="Proteomes" id="UP000239872"/>
    </source>
</evidence>
<evidence type="ECO:0000313" key="2">
    <source>
        <dbReference type="EMBL" id="PQJ11511.1"/>
    </source>
</evidence>
<protein>
    <recommendedName>
        <fullName evidence="1">Transposase IS200-like domain-containing protein</fullName>
    </recommendedName>
</protein>
<sequence length="171" mass="20202">MSLFYNKYRVESTRLRSWDYSSSAAYFVTLCTFNKEQYFGSITNEKIHWSPLGIVANDCWLAIPQHFPFVDVDVFTVMPNHVHGIIGINRTFDNQKEQSGSSFGPQSKNLGSIMLGYKIGVTNYANENNIVFKWQPRFHDHIILNEEEYLKIRNYIITNPQRWQEDKFYRK</sequence>
<accession>A0A2S7SY04</accession>
<dbReference type="GO" id="GO:0006313">
    <property type="term" value="P:DNA transposition"/>
    <property type="evidence" value="ECO:0007669"/>
    <property type="project" value="InterPro"/>
</dbReference>
<dbReference type="OrthoDB" id="9794403at2"/>
<evidence type="ECO:0000259" key="1">
    <source>
        <dbReference type="SMART" id="SM01321"/>
    </source>
</evidence>
<dbReference type="EMBL" id="PPSL01000002">
    <property type="protein sequence ID" value="PQJ11511.1"/>
    <property type="molecule type" value="Genomic_DNA"/>
</dbReference>
<dbReference type="PANTHER" id="PTHR36966">
    <property type="entry name" value="REP-ASSOCIATED TYROSINE TRANSPOSASE"/>
    <property type="match status" value="1"/>
</dbReference>
<dbReference type="InterPro" id="IPR036515">
    <property type="entry name" value="Transposase_17_sf"/>
</dbReference>
<reference evidence="2 3" key="1">
    <citation type="submission" date="2018-01" db="EMBL/GenBank/DDBJ databases">
        <title>A novel member of the phylum Bacteroidetes isolated from glacier ice.</title>
        <authorList>
            <person name="Liu Q."/>
            <person name="Xin Y.-H."/>
        </authorList>
    </citation>
    <scope>NUCLEOTIDE SEQUENCE [LARGE SCALE GENOMIC DNA]</scope>
    <source>
        <strain evidence="2 3">RB1R16</strain>
    </source>
</reference>
<dbReference type="AlphaFoldDB" id="A0A2S7SY04"/>
<gene>
    <name evidence="2" type="ORF">CJD36_006830</name>
</gene>
<feature type="domain" description="Transposase IS200-like" evidence="1">
    <location>
        <begin position="21"/>
        <end position="159"/>
    </location>
</feature>
<organism evidence="2 3">
    <name type="scientific">Flavipsychrobacter stenotrophus</name>
    <dbReference type="NCBI Taxonomy" id="2077091"/>
    <lineage>
        <taxon>Bacteria</taxon>
        <taxon>Pseudomonadati</taxon>
        <taxon>Bacteroidota</taxon>
        <taxon>Chitinophagia</taxon>
        <taxon>Chitinophagales</taxon>
        <taxon>Chitinophagaceae</taxon>
        <taxon>Flavipsychrobacter</taxon>
    </lineage>
</organism>
<name>A0A2S7SY04_9BACT</name>
<dbReference type="SMART" id="SM01321">
    <property type="entry name" value="Y1_Tnp"/>
    <property type="match status" value="1"/>
</dbReference>
<dbReference type="GO" id="GO:0043565">
    <property type="term" value="F:sequence-specific DNA binding"/>
    <property type="evidence" value="ECO:0007669"/>
    <property type="project" value="TreeGrafter"/>
</dbReference>
<keyword evidence="3" id="KW-1185">Reference proteome</keyword>
<dbReference type="PANTHER" id="PTHR36966:SF1">
    <property type="entry name" value="REP-ASSOCIATED TYROSINE TRANSPOSASE"/>
    <property type="match status" value="1"/>
</dbReference>
<dbReference type="InterPro" id="IPR052715">
    <property type="entry name" value="RAYT_transposase"/>
</dbReference>
<dbReference type="GO" id="GO:0004803">
    <property type="term" value="F:transposase activity"/>
    <property type="evidence" value="ECO:0007669"/>
    <property type="project" value="InterPro"/>
</dbReference>
<dbReference type="Gene3D" id="3.30.70.1290">
    <property type="entry name" value="Transposase IS200-like"/>
    <property type="match status" value="1"/>
</dbReference>
<dbReference type="InterPro" id="IPR002686">
    <property type="entry name" value="Transposase_17"/>
</dbReference>
<dbReference type="Proteomes" id="UP000239872">
    <property type="component" value="Unassembled WGS sequence"/>
</dbReference>
<dbReference type="RefSeq" id="WP_105038391.1">
    <property type="nucleotide sequence ID" value="NZ_PPSL01000002.1"/>
</dbReference>